<reference evidence="2" key="1">
    <citation type="submission" date="2016-10" db="EMBL/GenBank/DDBJ databases">
        <authorList>
            <person name="Varghese N."/>
            <person name="Submissions S."/>
        </authorList>
    </citation>
    <scope>NUCLEOTIDE SEQUENCE [LARGE SCALE GENOMIC DNA]</scope>
    <source>
        <strain evidence="2">ATCC 25963</strain>
    </source>
</reference>
<name>A0A1I1WIT3_9BACT</name>
<protein>
    <submittedName>
        <fullName evidence="1">Uncharacterized protein</fullName>
    </submittedName>
</protein>
<dbReference type="Proteomes" id="UP000199400">
    <property type="component" value="Unassembled WGS sequence"/>
</dbReference>
<dbReference type="STRING" id="54.SAMN02745121_02406"/>
<dbReference type="EMBL" id="FOMX01000006">
    <property type="protein sequence ID" value="SFD95095.1"/>
    <property type="molecule type" value="Genomic_DNA"/>
</dbReference>
<accession>A0A1I1WIT3</accession>
<organism evidence="1 2">
    <name type="scientific">Nannocystis exedens</name>
    <dbReference type="NCBI Taxonomy" id="54"/>
    <lineage>
        <taxon>Bacteria</taxon>
        <taxon>Pseudomonadati</taxon>
        <taxon>Myxococcota</taxon>
        <taxon>Polyangia</taxon>
        <taxon>Nannocystales</taxon>
        <taxon>Nannocystaceae</taxon>
        <taxon>Nannocystis</taxon>
    </lineage>
</organism>
<evidence type="ECO:0000313" key="2">
    <source>
        <dbReference type="Proteomes" id="UP000199400"/>
    </source>
</evidence>
<sequence>MVDEHLTPVLMACSEAELAVLIEFLGRPPSGLLWFDRRLRDPRSTRADRVAAVVERILRLGSHSVLGRTGPGKQAYLQVVCDALAELHLSEEPAEDGLPGLERRIVRYALDANFDALPPETQQALLDRFWAGDTYAEGIRDLGVLHDFQTHTQPERKALLAGHVAHVATDKLREQAVVQARHRLLRAGLKLVLRRAAWPVYQAIRLWEWAGPAFRYTVPVIVYVAYLRRRVDGDAAAAAPGPASHEQARP</sequence>
<gene>
    <name evidence="1" type="ORF">SAMN02745121_02406</name>
</gene>
<proteinExistence type="predicted"/>
<dbReference type="AlphaFoldDB" id="A0A1I1WIT3"/>
<evidence type="ECO:0000313" key="1">
    <source>
        <dbReference type="EMBL" id="SFD95095.1"/>
    </source>
</evidence>
<keyword evidence="2" id="KW-1185">Reference proteome</keyword>
<dbReference type="RefSeq" id="WP_096326157.1">
    <property type="nucleotide sequence ID" value="NZ_FOMX01000006.1"/>
</dbReference>